<dbReference type="Proteomes" id="UP000004310">
    <property type="component" value="Unassembled WGS sequence"/>
</dbReference>
<evidence type="ECO:0000313" key="4">
    <source>
        <dbReference type="Proteomes" id="UP000004310"/>
    </source>
</evidence>
<evidence type="ECO:0008006" key="5">
    <source>
        <dbReference type="Google" id="ProtNLM"/>
    </source>
</evidence>
<sequence length="54" mass="5995">MPRFEGTTEGCGKGVRKPETPETLPKRLGWFVLFWIGGVGAVSALAYAIRWMIL</sequence>
<comment type="caution">
    <text evidence="3">The sequence shown here is derived from an EMBL/GenBank/DDBJ whole genome shotgun (WGS) entry which is preliminary data.</text>
</comment>
<dbReference type="HOGENOM" id="CLU_3043702_0_0_5"/>
<reference evidence="3 4" key="1">
    <citation type="journal article" date="2010" name="J. Bacteriol.">
        <title>Genome sequence of Fulvimarina pelagi HTCC2506T, a Mn(II)-oxidizing alphaproteobacterium possessing an aerobic anoxygenic photosynthetic gene cluster and Xanthorhodopsin.</title>
        <authorList>
            <person name="Kang I."/>
            <person name="Oh H.M."/>
            <person name="Lim S.I."/>
            <person name="Ferriera S."/>
            <person name="Giovannoni S.J."/>
            <person name="Cho J.C."/>
        </authorList>
    </citation>
    <scope>NUCLEOTIDE SEQUENCE [LARGE SCALE GENOMIC DNA]</scope>
    <source>
        <strain evidence="3 4">HTCC2506</strain>
    </source>
</reference>
<proteinExistence type="predicted"/>
<evidence type="ECO:0000256" key="2">
    <source>
        <dbReference type="SAM" id="Phobius"/>
    </source>
</evidence>
<accession>Q0G5I0</accession>
<organism evidence="3 4">
    <name type="scientific">Fulvimarina pelagi HTCC2506</name>
    <dbReference type="NCBI Taxonomy" id="314231"/>
    <lineage>
        <taxon>Bacteria</taxon>
        <taxon>Pseudomonadati</taxon>
        <taxon>Pseudomonadota</taxon>
        <taxon>Alphaproteobacteria</taxon>
        <taxon>Hyphomicrobiales</taxon>
        <taxon>Aurantimonadaceae</taxon>
        <taxon>Fulvimarina</taxon>
    </lineage>
</organism>
<feature type="transmembrane region" description="Helical" evidence="2">
    <location>
        <begin position="28"/>
        <end position="49"/>
    </location>
</feature>
<evidence type="ECO:0000256" key="1">
    <source>
        <dbReference type="SAM" id="MobiDB-lite"/>
    </source>
</evidence>
<gene>
    <name evidence="3" type="ORF">FP2506_09581</name>
</gene>
<keyword evidence="2" id="KW-1133">Transmembrane helix</keyword>
<feature type="region of interest" description="Disordered" evidence="1">
    <location>
        <begin position="1"/>
        <end position="22"/>
    </location>
</feature>
<dbReference type="STRING" id="217511.GCA_001463845_00679"/>
<dbReference type="RefSeq" id="WP_007067058.1">
    <property type="nucleotide sequence ID" value="NZ_DS022272.1"/>
</dbReference>
<evidence type="ECO:0000313" key="3">
    <source>
        <dbReference type="EMBL" id="EAU43084.1"/>
    </source>
</evidence>
<name>Q0G5I0_9HYPH</name>
<keyword evidence="2" id="KW-0812">Transmembrane</keyword>
<dbReference type="EMBL" id="AATP01000001">
    <property type="protein sequence ID" value="EAU43084.1"/>
    <property type="molecule type" value="Genomic_DNA"/>
</dbReference>
<protein>
    <recommendedName>
        <fullName evidence="5">DUF2474 domain-containing protein</fullName>
    </recommendedName>
</protein>
<keyword evidence="4" id="KW-1185">Reference proteome</keyword>
<keyword evidence="2" id="KW-0472">Membrane</keyword>
<dbReference type="AlphaFoldDB" id="Q0G5I0"/>